<feature type="transmembrane region" description="Helical" evidence="7">
    <location>
        <begin position="186"/>
        <end position="204"/>
    </location>
</feature>
<comment type="similarity">
    <text evidence="7">Belongs to the binding-protein-dependent transport system permease family.</text>
</comment>
<dbReference type="InterPro" id="IPR050809">
    <property type="entry name" value="UgpAE/MalFG_permease"/>
</dbReference>
<dbReference type="Pfam" id="PF00528">
    <property type="entry name" value="BPD_transp_1"/>
    <property type="match status" value="1"/>
</dbReference>
<evidence type="ECO:0000256" key="6">
    <source>
        <dbReference type="ARBA" id="ARBA00023136"/>
    </source>
</evidence>
<keyword evidence="3" id="KW-1003">Cell membrane</keyword>
<evidence type="ECO:0000256" key="7">
    <source>
        <dbReference type="RuleBase" id="RU363032"/>
    </source>
</evidence>
<evidence type="ECO:0000256" key="5">
    <source>
        <dbReference type="ARBA" id="ARBA00022989"/>
    </source>
</evidence>
<dbReference type="PANTHER" id="PTHR43227:SF3">
    <property type="entry name" value="BINDING-PROTEIN-DEPENDENT TRANSPORT SYSTEMS INNER MEMBRANE COMPONENT"/>
    <property type="match status" value="1"/>
</dbReference>
<feature type="domain" description="ABC transmembrane type-1" evidence="8">
    <location>
        <begin position="93"/>
        <end position="301"/>
    </location>
</feature>
<evidence type="ECO:0000256" key="3">
    <source>
        <dbReference type="ARBA" id="ARBA00022475"/>
    </source>
</evidence>
<gene>
    <name evidence="9" type="ORF">DFP98_10117</name>
</gene>
<dbReference type="SUPFAM" id="SSF161098">
    <property type="entry name" value="MetI-like"/>
    <property type="match status" value="1"/>
</dbReference>
<evidence type="ECO:0000256" key="2">
    <source>
        <dbReference type="ARBA" id="ARBA00022448"/>
    </source>
</evidence>
<keyword evidence="2 7" id="KW-0813">Transport</keyword>
<keyword evidence="6 7" id="KW-0472">Membrane</keyword>
<organism evidence="9 10">
    <name type="scientific">Cohnella phaseoli</name>
    <dbReference type="NCBI Taxonomy" id="456490"/>
    <lineage>
        <taxon>Bacteria</taxon>
        <taxon>Bacillati</taxon>
        <taxon>Bacillota</taxon>
        <taxon>Bacilli</taxon>
        <taxon>Bacillales</taxon>
        <taxon>Paenibacillaceae</taxon>
        <taxon>Cohnella</taxon>
    </lineage>
</organism>
<dbReference type="PANTHER" id="PTHR43227">
    <property type="entry name" value="BLL4140 PROTEIN"/>
    <property type="match status" value="1"/>
</dbReference>
<evidence type="ECO:0000313" key="9">
    <source>
        <dbReference type="EMBL" id="RED89047.1"/>
    </source>
</evidence>
<keyword evidence="4 7" id="KW-0812">Transmembrane</keyword>
<sequence length="308" mass="35051">MSRMNMGSVMTKEDHARQKRLQSFKDALRGYLFLLPWMLGIVMFVAYPLIYSFFISFQKVGVKNDGSGLKYDFVGMDNYKHAFVVDNVFPVEMFLFMREVMLVVPITVLFALLISILLNQKFKGRMLFRAVFFLPVIFASGQVLLELFNQGQGTLPLVERYNLADVIYDVLPITAAGTVMDLLGKFVIILWFSGVQIILFLAAFQTVPRTTYEAAQIDGATPWESFWKITFPAISPFIILNLIYTLVEQSSNPFNPVLSHILKNTTDANTGYGYASALGWIYFAFMMLPILVLVFIARRQSKRTGVTR</sequence>
<dbReference type="EMBL" id="QRDZ01000001">
    <property type="protein sequence ID" value="RED89047.1"/>
    <property type="molecule type" value="Genomic_DNA"/>
</dbReference>
<protein>
    <submittedName>
        <fullName evidence="9">Carbohydrate ABC transporter membrane protein 1 (CUT1 family)</fullName>
    </submittedName>
</protein>
<comment type="subcellular location">
    <subcellularLocation>
        <location evidence="1 7">Cell membrane</location>
        <topology evidence="1 7">Multi-pass membrane protein</topology>
    </subcellularLocation>
</comment>
<dbReference type="Proteomes" id="UP000256977">
    <property type="component" value="Unassembled WGS sequence"/>
</dbReference>
<feature type="transmembrane region" description="Helical" evidence="7">
    <location>
        <begin position="30"/>
        <end position="54"/>
    </location>
</feature>
<reference evidence="9 10" key="1">
    <citation type="submission" date="2018-07" db="EMBL/GenBank/DDBJ databases">
        <title>Genomic Encyclopedia of Type Strains, Phase III (KMG-III): the genomes of soil and plant-associated and newly described type strains.</title>
        <authorList>
            <person name="Whitman W."/>
        </authorList>
    </citation>
    <scope>NUCLEOTIDE SEQUENCE [LARGE SCALE GENOMIC DNA]</scope>
    <source>
        <strain evidence="9 10">CECT 7287</strain>
    </source>
</reference>
<dbReference type="CDD" id="cd06261">
    <property type="entry name" value="TM_PBP2"/>
    <property type="match status" value="1"/>
</dbReference>
<feature type="transmembrane region" description="Helical" evidence="7">
    <location>
        <begin position="272"/>
        <end position="296"/>
    </location>
</feature>
<dbReference type="GO" id="GO:0005886">
    <property type="term" value="C:plasma membrane"/>
    <property type="evidence" value="ECO:0007669"/>
    <property type="project" value="UniProtKB-SubCell"/>
</dbReference>
<evidence type="ECO:0000259" key="8">
    <source>
        <dbReference type="PROSITE" id="PS50928"/>
    </source>
</evidence>
<proteinExistence type="inferred from homology"/>
<evidence type="ECO:0000256" key="1">
    <source>
        <dbReference type="ARBA" id="ARBA00004651"/>
    </source>
</evidence>
<keyword evidence="5 7" id="KW-1133">Transmembrane helix</keyword>
<comment type="caution">
    <text evidence="9">The sequence shown here is derived from an EMBL/GenBank/DDBJ whole genome shotgun (WGS) entry which is preliminary data.</text>
</comment>
<dbReference type="RefSeq" id="WP_246016351.1">
    <property type="nucleotide sequence ID" value="NZ_QRDZ01000001.1"/>
</dbReference>
<name>A0A3D9KR03_9BACL</name>
<dbReference type="AlphaFoldDB" id="A0A3D9KR03"/>
<feature type="transmembrane region" description="Helical" evidence="7">
    <location>
        <begin position="126"/>
        <end position="145"/>
    </location>
</feature>
<dbReference type="PROSITE" id="PS50928">
    <property type="entry name" value="ABC_TM1"/>
    <property type="match status" value="1"/>
</dbReference>
<feature type="transmembrane region" description="Helical" evidence="7">
    <location>
        <begin position="225"/>
        <end position="247"/>
    </location>
</feature>
<evidence type="ECO:0000256" key="4">
    <source>
        <dbReference type="ARBA" id="ARBA00022692"/>
    </source>
</evidence>
<evidence type="ECO:0000313" key="10">
    <source>
        <dbReference type="Proteomes" id="UP000256977"/>
    </source>
</evidence>
<dbReference type="InterPro" id="IPR000515">
    <property type="entry name" value="MetI-like"/>
</dbReference>
<accession>A0A3D9KR03</accession>
<dbReference type="GO" id="GO:0055085">
    <property type="term" value="P:transmembrane transport"/>
    <property type="evidence" value="ECO:0007669"/>
    <property type="project" value="InterPro"/>
</dbReference>
<dbReference type="Gene3D" id="1.10.3720.10">
    <property type="entry name" value="MetI-like"/>
    <property type="match status" value="1"/>
</dbReference>
<feature type="transmembrane region" description="Helical" evidence="7">
    <location>
        <begin position="100"/>
        <end position="119"/>
    </location>
</feature>
<keyword evidence="10" id="KW-1185">Reference proteome</keyword>
<dbReference type="InterPro" id="IPR035906">
    <property type="entry name" value="MetI-like_sf"/>
</dbReference>